<dbReference type="Proteomes" id="UP000828390">
    <property type="component" value="Unassembled WGS sequence"/>
</dbReference>
<keyword evidence="3 7" id="KW-0812">Transmembrane</keyword>
<evidence type="ECO:0000256" key="7">
    <source>
        <dbReference type="SAM" id="Phobius"/>
    </source>
</evidence>
<dbReference type="PROSITE" id="PS50283">
    <property type="entry name" value="NA_SOLUT_SYMP_3"/>
    <property type="match status" value="1"/>
</dbReference>
<comment type="caution">
    <text evidence="8">The sequence shown here is derived from an EMBL/GenBank/DDBJ whole genome shotgun (WGS) entry which is preliminary data.</text>
</comment>
<dbReference type="InterPro" id="IPR001734">
    <property type="entry name" value="Na/solute_symporter"/>
</dbReference>
<feature type="transmembrane region" description="Helical" evidence="7">
    <location>
        <begin position="159"/>
        <end position="181"/>
    </location>
</feature>
<dbReference type="AlphaFoldDB" id="A0A9D4BC93"/>
<evidence type="ECO:0000256" key="2">
    <source>
        <dbReference type="ARBA" id="ARBA00006434"/>
    </source>
</evidence>
<feature type="transmembrane region" description="Helical" evidence="7">
    <location>
        <begin position="6"/>
        <end position="30"/>
    </location>
</feature>
<dbReference type="PANTHER" id="PTHR11819:SF195">
    <property type="entry name" value="SODIUM_GLUCOSE COTRANSPORTER 4"/>
    <property type="match status" value="1"/>
</dbReference>
<evidence type="ECO:0000313" key="8">
    <source>
        <dbReference type="EMBL" id="KAH3689470.1"/>
    </source>
</evidence>
<protein>
    <submittedName>
        <fullName evidence="8">Uncharacterized protein</fullName>
    </submittedName>
</protein>
<evidence type="ECO:0000256" key="1">
    <source>
        <dbReference type="ARBA" id="ARBA00004141"/>
    </source>
</evidence>
<dbReference type="EMBL" id="JAIWYP010000117">
    <property type="protein sequence ID" value="KAH3689470.1"/>
    <property type="molecule type" value="Genomic_DNA"/>
</dbReference>
<reference evidence="8" key="2">
    <citation type="submission" date="2020-11" db="EMBL/GenBank/DDBJ databases">
        <authorList>
            <person name="McCartney M.A."/>
            <person name="Auch B."/>
            <person name="Kono T."/>
            <person name="Mallez S."/>
            <person name="Becker A."/>
            <person name="Gohl D.M."/>
            <person name="Silverstein K.A.T."/>
            <person name="Koren S."/>
            <person name="Bechman K.B."/>
            <person name="Herman A."/>
            <person name="Abrahante J.E."/>
            <person name="Garbe J."/>
        </authorList>
    </citation>
    <scope>NUCLEOTIDE SEQUENCE</scope>
    <source>
        <strain evidence="8">Duluth1</strain>
        <tissue evidence="8">Whole animal</tissue>
    </source>
</reference>
<dbReference type="PANTHER" id="PTHR11819">
    <property type="entry name" value="SOLUTE CARRIER FAMILY 5"/>
    <property type="match status" value="1"/>
</dbReference>
<accession>A0A9D4BC93</accession>
<organism evidence="8 9">
    <name type="scientific">Dreissena polymorpha</name>
    <name type="common">Zebra mussel</name>
    <name type="synonym">Mytilus polymorpha</name>
    <dbReference type="NCBI Taxonomy" id="45954"/>
    <lineage>
        <taxon>Eukaryota</taxon>
        <taxon>Metazoa</taxon>
        <taxon>Spiralia</taxon>
        <taxon>Lophotrochozoa</taxon>
        <taxon>Mollusca</taxon>
        <taxon>Bivalvia</taxon>
        <taxon>Autobranchia</taxon>
        <taxon>Heteroconchia</taxon>
        <taxon>Euheterodonta</taxon>
        <taxon>Imparidentia</taxon>
        <taxon>Neoheterodontei</taxon>
        <taxon>Myida</taxon>
        <taxon>Dreissenoidea</taxon>
        <taxon>Dreissenidae</taxon>
        <taxon>Dreissena</taxon>
    </lineage>
</organism>
<keyword evidence="4 7" id="KW-1133">Transmembrane helix</keyword>
<evidence type="ECO:0000313" key="9">
    <source>
        <dbReference type="Proteomes" id="UP000828390"/>
    </source>
</evidence>
<keyword evidence="9" id="KW-1185">Reference proteome</keyword>
<evidence type="ECO:0000256" key="6">
    <source>
        <dbReference type="RuleBase" id="RU362091"/>
    </source>
</evidence>
<evidence type="ECO:0000256" key="5">
    <source>
        <dbReference type="ARBA" id="ARBA00023136"/>
    </source>
</evidence>
<evidence type="ECO:0000256" key="4">
    <source>
        <dbReference type="ARBA" id="ARBA00022989"/>
    </source>
</evidence>
<dbReference type="Pfam" id="PF00474">
    <property type="entry name" value="SSF"/>
    <property type="match status" value="1"/>
</dbReference>
<sequence>MATVAGTYLHVSDIVVIIVYFLLVLFVGLWSSRKNRGSAGGYFLAGRNMNWIPVGASLFASNIGSLHFVGMVGSGAAAGIAIYLYELNAMYVLMILAYIFLPVYIASGVFTMPEYLKLRFGGNRIQIYLAVLALLVYIFTKISADLYAGAIFIEQSLNWNIYLSILVLLAVAAVFTIAGTYRPGSVHPSTSCRGCSVHNSGYV</sequence>
<reference evidence="8" key="1">
    <citation type="journal article" date="2019" name="bioRxiv">
        <title>The Genome of the Zebra Mussel, Dreissena polymorpha: A Resource for Invasive Species Research.</title>
        <authorList>
            <person name="McCartney M.A."/>
            <person name="Auch B."/>
            <person name="Kono T."/>
            <person name="Mallez S."/>
            <person name="Zhang Y."/>
            <person name="Obille A."/>
            <person name="Becker A."/>
            <person name="Abrahante J.E."/>
            <person name="Garbe J."/>
            <person name="Badalamenti J.P."/>
            <person name="Herman A."/>
            <person name="Mangelson H."/>
            <person name="Liachko I."/>
            <person name="Sullivan S."/>
            <person name="Sone E.D."/>
            <person name="Koren S."/>
            <person name="Silverstein K.A.T."/>
            <person name="Beckman K.B."/>
            <person name="Gohl D.M."/>
        </authorList>
    </citation>
    <scope>NUCLEOTIDE SEQUENCE</scope>
    <source>
        <strain evidence="8">Duluth1</strain>
        <tissue evidence="8">Whole animal</tissue>
    </source>
</reference>
<dbReference type="GO" id="GO:0005412">
    <property type="term" value="F:D-glucose:sodium symporter activity"/>
    <property type="evidence" value="ECO:0007669"/>
    <property type="project" value="TreeGrafter"/>
</dbReference>
<comment type="subcellular location">
    <subcellularLocation>
        <location evidence="1">Membrane</location>
        <topology evidence="1">Multi-pass membrane protein</topology>
    </subcellularLocation>
</comment>
<dbReference type="GO" id="GO:0005886">
    <property type="term" value="C:plasma membrane"/>
    <property type="evidence" value="ECO:0007669"/>
    <property type="project" value="TreeGrafter"/>
</dbReference>
<dbReference type="InterPro" id="IPR038377">
    <property type="entry name" value="Na/Glc_symporter_sf"/>
</dbReference>
<dbReference type="Gene3D" id="1.20.1730.10">
    <property type="entry name" value="Sodium/glucose cotransporter"/>
    <property type="match status" value="1"/>
</dbReference>
<feature type="transmembrane region" description="Helical" evidence="7">
    <location>
        <begin position="51"/>
        <end position="84"/>
    </location>
</feature>
<feature type="transmembrane region" description="Helical" evidence="7">
    <location>
        <begin position="127"/>
        <end position="153"/>
    </location>
</feature>
<gene>
    <name evidence="8" type="ORF">DPMN_194697</name>
</gene>
<keyword evidence="5 7" id="KW-0472">Membrane</keyword>
<feature type="transmembrane region" description="Helical" evidence="7">
    <location>
        <begin position="90"/>
        <end position="115"/>
    </location>
</feature>
<evidence type="ECO:0000256" key="3">
    <source>
        <dbReference type="ARBA" id="ARBA00022692"/>
    </source>
</evidence>
<name>A0A9D4BC93_DREPO</name>
<comment type="similarity">
    <text evidence="2 6">Belongs to the sodium:solute symporter (SSF) (TC 2.A.21) family.</text>
</comment>
<proteinExistence type="inferred from homology"/>